<dbReference type="Gene3D" id="1.10.10.10">
    <property type="entry name" value="Winged helix-like DNA-binding domain superfamily/Winged helix DNA-binding domain"/>
    <property type="match status" value="1"/>
</dbReference>
<dbReference type="Proteomes" id="UP000258016">
    <property type="component" value="Chromosome"/>
</dbReference>
<dbReference type="Pfam" id="PF00126">
    <property type="entry name" value="HTH_1"/>
    <property type="match status" value="1"/>
</dbReference>
<dbReference type="InterPro" id="IPR036390">
    <property type="entry name" value="WH_DNA-bd_sf"/>
</dbReference>
<feature type="domain" description="HTH lysR-type" evidence="5">
    <location>
        <begin position="6"/>
        <end position="63"/>
    </location>
</feature>
<dbReference type="PANTHER" id="PTHR30346:SF10">
    <property type="entry name" value="TRANSCRIPTIONAL REGULATOR OF OXIDATIVE STRESS OXYR"/>
    <property type="match status" value="1"/>
</dbReference>
<proteinExistence type="inferred from homology"/>
<gene>
    <name evidence="6" type="ORF">B5J99_12720</name>
</gene>
<dbReference type="GeneID" id="303486437"/>
<dbReference type="PROSITE" id="PS50931">
    <property type="entry name" value="HTH_LYSR"/>
    <property type="match status" value="1"/>
</dbReference>
<accession>A0ABM6M8N8</accession>
<keyword evidence="2" id="KW-0805">Transcription regulation</keyword>
<evidence type="ECO:0000256" key="3">
    <source>
        <dbReference type="ARBA" id="ARBA00023125"/>
    </source>
</evidence>
<organism evidence="6 7">
    <name type="scientific">Blastomonas fulva</name>
    <dbReference type="NCBI Taxonomy" id="1550728"/>
    <lineage>
        <taxon>Bacteria</taxon>
        <taxon>Pseudomonadati</taxon>
        <taxon>Pseudomonadota</taxon>
        <taxon>Alphaproteobacteria</taxon>
        <taxon>Sphingomonadales</taxon>
        <taxon>Sphingomonadaceae</taxon>
        <taxon>Blastomonas</taxon>
    </lineage>
</organism>
<dbReference type="InterPro" id="IPR036388">
    <property type="entry name" value="WH-like_DNA-bd_sf"/>
</dbReference>
<dbReference type="InterPro" id="IPR000847">
    <property type="entry name" value="LysR_HTH_N"/>
</dbReference>
<dbReference type="InterPro" id="IPR005119">
    <property type="entry name" value="LysR_subst-bd"/>
</dbReference>
<dbReference type="EMBL" id="CP020083">
    <property type="protein sequence ID" value="ASR52212.1"/>
    <property type="molecule type" value="Genomic_DNA"/>
</dbReference>
<dbReference type="SUPFAM" id="SSF46785">
    <property type="entry name" value="Winged helix' DNA-binding domain"/>
    <property type="match status" value="1"/>
</dbReference>
<evidence type="ECO:0000313" key="7">
    <source>
        <dbReference type="Proteomes" id="UP000258016"/>
    </source>
</evidence>
<dbReference type="RefSeq" id="WP_054133057.1">
    <property type="nucleotide sequence ID" value="NZ_CP020083.1"/>
</dbReference>
<keyword evidence="7" id="KW-1185">Reference proteome</keyword>
<dbReference type="Pfam" id="PF03466">
    <property type="entry name" value="LysR_substrate"/>
    <property type="match status" value="1"/>
</dbReference>
<evidence type="ECO:0000256" key="1">
    <source>
        <dbReference type="ARBA" id="ARBA00009437"/>
    </source>
</evidence>
<evidence type="ECO:0000259" key="5">
    <source>
        <dbReference type="PROSITE" id="PS50931"/>
    </source>
</evidence>
<evidence type="ECO:0000313" key="6">
    <source>
        <dbReference type="EMBL" id="ASR52212.1"/>
    </source>
</evidence>
<dbReference type="PANTHER" id="PTHR30346">
    <property type="entry name" value="TRANSCRIPTIONAL DUAL REGULATOR HCAR-RELATED"/>
    <property type="match status" value="1"/>
</dbReference>
<reference evidence="6 7" key="1">
    <citation type="submission" date="2017-03" db="EMBL/GenBank/DDBJ databases">
        <title>Complete genome sequence of Blastomonas fulva degrading microcsystin LR.</title>
        <authorList>
            <person name="Lee H.-g."/>
            <person name="Jin L."/>
            <person name="oh H.-M."/>
        </authorList>
    </citation>
    <scope>NUCLEOTIDE SEQUENCE [LARGE SCALE GENOMIC DNA]</scope>
    <source>
        <strain evidence="6 7">T2</strain>
    </source>
</reference>
<protein>
    <submittedName>
        <fullName evidence="6">LysR family transcriptional regulator</fullName>
    </submittedName>
</protein>
<dbReference type="CDD" id="cd08411">
    <property type="entry name" value="PBP2_OxyR"/>
    <property type="match status" value="1"/>
</dbReference>
<keyword evidence="4" id="KW-0804">Transcription</keyword>
<keyword evidence="3" id="KW-0238">DNA-binding</keyword>
<dbReference type="Gene3D" id="3.40.190.10">
    <property type="entry name" value="Periplasmic binding protein-like II"/>
    <property type="match status" value="2"/>
</dbReference>
<dbReference type="SUPFAM" id="SSF53850">
    <property type="entry name" value="Periplasmic binding protein-like II"/>
    <property type="match status" value="1"/>
</dbReference>
<name>A0ABM6M8N8_9SPHN</name>
<evidence type="ECO:0000256" key="2">
    <source>
        <dbReference type="ARBA" id="ARBA00023015"/>
    </source>
</evidence>
<sequence length="306" mass="33983">MTSYLPTLKQLQYLVALEEHGHFGKAADACYVTQSTLSAGLRELETLLGVVLVERTRRVVRFTPLGNKVVAKAHRILREAEELSDLVRSSGKPLSGDLRMSVIPTIAPFLLPRLLPGLRREQPELKLFLREEVSSAAVESLHHGQVDCVLLALPFPAGDVEHETLFVDPLYVAFPKDDPRDPPEFVRPELIDESRLLLLEDGHCLKDHALAACNRPELRASAMMFGTSLHTLVQMVDNKLGLTLLPQIAIDAGILNNTDIVARPLLADHASRDIAIIWRRNSPRAEEFRMLADILRRGHAEGKCAG</sequence>
<evidence type="ECO:0000256" key="4">
    <source>
        <dbReference type="ARBA" id="ARBA00023163"/>
    </source>
</evidence>
<comment type="similarity">
    <text evidence="1">Belongs to the LysR transcriptional regulatory family.</text>
</comment>